<dbReference type="Proteomes" id="UP000326837">
    <property type="component" value="Chromosome"/>
</dbReference>
<dbReference type="Gene3D" id="3.20.20.80">
    <property type="entry name" value="Glycosidases"/>
    <property type="match status" value="1"/>
</dbReference>
<dbReference type="GO" id="GO:0016052">
    <property type="term" value="P:carbohydrate catabolic process"/>
    <property type="evidence" value="ECO:0007669"/>
    <property type="project" value="TreeGrafter"/>
</dbReference>
<dbReference type="SUPFAM" id="SSF51445">
    <property type="entry name" value="(Trans)glycosidases"/>
    <property type="match status" value="1"/>
</dbReference>
<keyword evidence="7" id="KW-1185">Reference proteome</keyword>
<protein>
    <recommendedName>
        <fullName evidence="5">Ice-binding protein C-terminal domain-containing protein</fullName>
    </recommendedName>
</protein>
<dbReference type="InterPro" id="IPR017853">
    <property type="entry name" value="GH"/>
</dbReference>
<dbReference type="Gene3D" id="2.60.120.430">
    <property type="entry name" value="Galactose-binding lectin"/>
    <property type="match status" value="1"/>
</dbReference>
<feature type="signal peptide" evidence="4">
    <location>
        <begin position="1"/>
        <end position="23"/>
    </location>
</feature>
<dbReference type="GO" id="GO:0009253">
    <property type="term" value="P:peptidoglycan catabolic process"/>
    <property type="evidence" value="ECO:0007669"/>
    <property type="project" value="InterPro"/>
</dbReference>
<dbReference type="GO" id="GO:0003796">
    <property type="term" value="F:lysozyme activity"/>
    <property type="evidence" value="ECO:0007669"/>
    <property type="project" value="InterPro"/>
</dbReference>
<accession>A0A5K7XNC8</accession>
<feature type="domain" description="Ice-binding protein C-terminal" evidence="5">
    <location>
        <begin position="504"/>
        <end position="525"/>
    </location>
</feature>
<evidence type="ECO:0000256" key="3">
    <source>
        <dbReference type="ARBA" id="ARBA00023295"/>
    </source>
</evidence>
<evidence type="ECO:0000256" key="1">
    <source>
        <dbReference type="ARBA" id="ARBA00010646"/>
    </source>
</evidence>
<dbReference type="KEGG" id="lpav:PLANPX_6148"/>
<dbReference type="SMART" id="SM00641">
    <property type="entry name" value="Glyco_25"/>
    <property type="match status" value="1"/>
</dbReference>
<dbReference type="EMBL" id="AP021861">
    <property type="protein sequence ID" value="BBO36536.1"/>
    <property type="molecule type" value="Genomic_DNA"/>
</dbReference>
<dbReference type="PROSITE" id="PS51904">
    <property type="entry name" value="GLYCOSYL_HYDROL_F25_2"/>
    <property type="match status" value="1"/>
</dbReference>
<feature type="chain" id="PRO_5025069407" description="Ice-binding protein C-terminal domain-containing protein" evidence="4">
    <location>
        <begin position="24"/>
        <end position="529"/>
    </location>
</feature>
<dbReference type="PANTHER" id="PTHR34135:SF2">
    <property type="entry name" value="LYSOZYME"/>
    <property type="match status" value="1"/>
</dbReference>
<dbReference type="AlphaFoldDB" id="A0A5K7XNC8"/>
<keyword evidence="4" id="KW-0732">Signal</keyword>
<reference evidence="7" key="1">
    <citation type="submission" date="2019-10" db="EMBL/GenBank/DDBJ databases">
        <title>Lacipirellula parvula gen. nov., sp. nov., representing a lineage of planctomycetes widespread in freshwater anoxic habitats, and description of the family Lacipirellulaceae.</title>
        <authorList>
            <person name="Dedysh S.N."/>
            <person name="Kulichevskaya I.S."/>
            <person name="Beletsky A.V."/>
            <person name="Rakitin A.L."/>
            <person name="Mardanov A.V."/>
            <person name="Ivanova A.A."/>
            <person name="Saltykova V.X."/>
            <person name="Rijpstra W.I.C."/>
            <person name="Sinninghe Damste J.S."/>
            <person name="Ravin N.V."/>
        </authorList>
    </citation>
    <scope>NUCLEOTIDE SEQUENCE [LARGE SCALE GENOMIC DNA]</scope>
    <source>
        <strain evidence="7">PX69</strain>
    </source>
</reference>
<comment type="similarity">
    <text evidence="1">Belongs to the glycosyl hydrolase 25 family.</text>
</comment>
<gene>
    <name evidence="6" type="ORF">PLANPX_6148</name>
</gene>
<proteinExistence type="inferred from homology"/>
<dbReference type="InterPro" id="IPR013424">
    <property type="entry name" value="Ice-binding_C"/>
</dbReference>
<sequence length="529" mass="56516">MHRSRQLILLTLLAVCCCQQRGAAQPYVPGIDVSLFQDAIDWNAVRTAGVEFAVVRASRGETYNDPLFLANMREATKAGVLVGTYHFCNLDTNYGSLSNADAIADATAEANHYLSVIKPYYDAGQMLPPVADVEGFPDFASTAQAKNYTSVWTKQFSDTIYNSLGVKPMVYTSLSKANSFFTTAVSNQNDLWLAWWKSTGTANPPTAADTPTWGAWDFWQWADDWTVNGIEGAVDGDLFNGNRAQLEAKLSGHGQLGGLPGGRMLITDFDGGDQEGYFGQSPTYSGSNTGIASATAERVTNQAHEGTGSQRLTVTPSSATWSMRFLPGLGASPSTPDANLKLETTGSIGFWLKTASTGMSVQLAIDDSDGTERSISKSVASDNQWHLYEWQFDDAAQWNTWLSGSNGAINAATTTIDSILFSGNAASTFYMDTVAHNPNGSLAPIAGDFNQDWLVDGRDLDVWKTAFGATAAGDANNDGVTNGADFLVWQSHQTVVNASAAVAAVPEPAAVTLVGVALLCGWRRRGHAG</sequence>
<keyword evidence="2" id="KW-0378">Hydrolase</keyword>
<keyword evidence="3" id="KW-0326">Glycosidase</keyword>
<dbReference type="GO" id="GO:0016998">
    <property type="term" value="P:cell wall macromolecule catabolic process"/>
    <property type="evidence" value="ECO:0007669"/>
    <property type="project" value="InterPro"/>
</dbReference>
<dbReference type="InterPro" id="IPR002053">
    <property type="entry name" value="Glyco_hydro_25"/>
</dbReference>
<dbReference type="InterPro" id="IPR018077">
    <property type="entry name" value="Glyco_hydro_fam25_subgr"/>
</dbReference>
<evidence type="ECO:0000313" key="6">
    <source>
        <dbReference type="EMBL" id="BBO36536.1"/>
    </source>
</evidence>
<dbReference type="Pfam" id="PF01183">
    <property type="entry name" value="Glyco_hydro_25"/>
    <property type="match status" value="1"/>
</dbReference>
<dbReference type="Pfam" id="PF07589">
    <property type="entry name" value="PEP-CTERM"/>
    <property type="match status" value="1"/>
</dbReference>
<evidence type="ECO:0000256" key="4">
    <source>
        <dbReference type="SAM" id="SignalP"/>
    </source>
</evidence>
<evidence type="ECO:0000313" key="7">
    <source>
        <dbReference type="Proteomes" id="UP000326837"/>
    </source>
</evidence>
<organism evidence="6 7">
    <name type="scientific">Lacipirellula parvula</name>
    <dbReference type="NCBI Taxonomy" id="2650471"/>
    <lineage>
        <taxon>Bacteria</taxon>
        <taxon>Pseudomonadati</taxon>
        <taxon>Planctomycetota</taxon>
        <taxon>Planctomycetia</taxon>
        <taxon>Pirellulales</taxon>
        <taxon>Lacipirellulaceae</taxon>
        <taxon>Lacipirellula</taxon>
    </lineage>
</organism>
<dbReference type="PANTHER" id="PTHR34135">
    <property type="entry name" value="LYSOZYME"/>
    <property type="match status" value="1"/>
</dbReference>
<dbReference type="CDD" id="cd00599">
    <property type="entry name" value="GH25_muramidase"/>
    <property type="match status" value="1"/>
</dbReference>
<name>A0A5K7XNC8_9BACT</name>
<evidence type="ECO:0000259" key="5">
    <source>
        <dbReference type="Pfam" id="PF07589"/>
    </source>
</evidence>
<evidence type="ECO:0000256" key="2">
    <source>
        <dbReference type="ARBA" id="ARBA00022801"/>
    </source>
</evidence>